<sequence length="91" mass="9033">MAAPNATLVALLEPGLAAAVATVIAAAGQVTKVIAAVKVIFRVSLRMAPTVLSRGLPDPHLILTGSARAKPRQALPAGADESGCPLIASGV</sequence>
<dbReference type="AlphaFoldDB" id="A0A1V3X176"/>
<comment type="caution">
    <text evidence="1">The sequence shown here is derived from an EMBL/GenBank/DDBJ whole genome shotgun (WGS) entry which is preliminary data.</text>
</comment>
<dbReference type="EMBL" id="MVBN01000005">
    <property type="protein sequence ID" value="OOK72895.1"/>
    <property type="molecule type" value="Genomic_DNA"/>
</dbReference>
<organism evidence="1 2">
    <name type="scientific">Mycobacterium kansasii</name>
    <dbReference type="NCBI Taxonomy" id="1768"/>
    <lineage>
        <taxon>Bacteria</taxon>
        <taxon>Bacillati</taxon>
        <taxon>Actinomycetota</taxon>
        <taxon>Actinomycetes</taxon>
        <taxon>Mycobacteriales</taxon>
        <taxon>Mycobacteriaceae</taxon>
        <taxon>Mycobacterium</taxon>
    </lineage>
</organism>
<name>A0A1V3X176_MYCKA</name>
<reference evidence="1 2" key="1">
    <citation type="submission" date="2017-02" db="EMBL/GenBank/DDBJ databases">
        <title>Complete genome sequences of Mycobacterium kansasii strains isolated from rhesus macaques.</title>
        <authorList>
            <person name="Panda A."/>
            <person name="Nagaraj S."/>
            <person name="Zhao X."/>
            <person name="Tettelin H."/>
            <person name="Detolla L.J."/>
        </authorList>
    </citation>
    <scope>NUCLEOTIDE SEQUENCE [LARGE SCALE GENOMIC DNA]</scope>
    <source>
        <strain evidence="1 2">11-3469</strain>
    </source>
</reference>
<protein>
    <submittedName>
        <fullName evidence="1">Uncharacterized protein</fullName>
    </submittedName>
</protein>
<evidence type="ECO:0000313" key="2">
    <source>
        <dbReference type="Proteomes" id="UP000188532"/>
    </source>
</evidence>
<evidence type="ECO:0000313" key="1">
    <source>
        <dbReference type="EMBL" id="OOK72895.1"/>
    </source>
</evidence>
<proteinExistence type="predicted"/>
<accession>A0A1V3X176</accession>
<dbReference type="Proteomes" id="UP000188532">
    <property type="component" value="Unassembled WGS sequence"/>
</dbReference>
<gene>
    <name evidence="1" type="ORF">BZL29_5362</name>
</gene>